<reference evidence="2" key="1">
    <citation type="journal article" date="2014" name="Int. J. Syst. Evol. Microbiol.">
        <title>Complete genome sequence of Corynebacterium casei LMG S-19264T (=DSM 44701T), isolated from a smear-ripened cheese.</title>
        <authorList>
            <consortium name="US DOE Joint Genome Institute (JGI-PGF)"/>
            <person name="Walter F."/>
            <person name="Albersmeier A."/>
            <person name="Kalinowski J."/>
            <person name="Ruckert C."/>
        </authorList>
    </citation>
    <scope>NUCLEOTIDE SEQUENCE</scope>
    <source>
        <strain evidence="2">CGMCC 1.15095</strain>
    </source>
</reference>
<accession>A0A916TU23</accession>
<feature type="domain" description="Pyridoxamine 5'-phosphate oxidase N-terminal" evidence="1">
    <location>
        <begin position="33"/>
        <end position="151"/>
    </location>
</feature>
<dbReference type="EMBL" id="BMHK01000016">
    <property type="protein sequence ID" value="GGC05702.1"/>
    <property type="molecule type" value="Genomic_DNA"/>
</dbReference>
<dbReference type="InterPro" id="IPR024029">
    <property type="entry name" value="Pyridox_Oxase_FMN-dep"/>
</dbReference>
<dbReference type="InterPro" id="IPR011576">
    <property type="entry name" value="Pyridox_Oxase_N"/>
</dbReference>
<evidence type="ECO:0000313" key="2">
    <source>
        <dbReference type="EMBL" id="GGC05702.1"/>
    </source>
</evidence>
<dbReference type="SUPFAM" id="SSF50475">
    <property type="entry name" value="FMN-binding split barrel"/>
    <property type="match status" value="1"/>
</dbReference>
<dbReference type="PANTHER" id="PTHR42815:SF2">
    <property type="entry name" value="FAD-BINDING, PUTATIVE (AFU_ORTHOLOGUE AFUA_6G07600)-RELATED"/>
    <property type="match status" value="1"/>
</dbReference>
<dbReference type="Pfam" id="PF01243">
    <property type="entry name" value="PNPOx_N"/>
    <property type="match status" value="1"/>
</dbReference>
<organism evidence="2 3">
    <name type="scientific">Novosphingobium endophyticum</name>
    <dbReference type="NCBI Taxonomy" id="1955250"/>
    <lineage>
        <taxon>Bacteria</taxon>
        <taxon>Pseudomonadati</taxon>
        <taxon>Pseudomonadota</taxon>
        <taxon>Alphaproteobacteria</taxon>
        <taxon>Sphingomonadales</taxon>
        <taxon>Sphingomonadaceae</taxon>
        <taxon>Novosphingobium</taxon>
    </lineage>
</organism>
<reference evidence="2" key="2">
    <citation type="submission" date="2020-09" db="EMBL/GenBank/DDBJ databases">
        <authorList>
            <person name="Sun Q."/>
            <person name="Zhou Y."/>
        </authorList>
    </citation>
    <scope>NUCLEOTIDE SEQUENCE</scope>
    <source>
        <strain evidence="2">CGMCC 1.15095</strain>
    </source>
</reference>
<comment type="caution">
    <text evidence="2">The sequence shown here is derived from an EMBL/GenBank/DDBJ whole genome shotgun (WGS) entry which is preliminary data.</text>
</comment>
<dbReference type="RefSeq" id="WP_188771912.1">
    <property type="nucleotide sequence ID" value="NZ_BMHK01000016.1"/>
</dbReference>
<name>A0A916TU23_9SPHN</name>
<dbReference type="InterPro" id="IPR012349">
    <property type="entry name" value="Split_barrel_FMN-bd"/>
</dbReference>
<dbReference type="AlphaFoldDB" id="A0A916TU23"/>
<dbReference type="Gene3D" id="2.30.110.10">
    <property type="entry name" value="Electron Transport, Fmn-binding Protein, Chain A"/>
    <property type="match status" value="1"/>
</dbReference>
<protein>
    <submittedName>
        <fullName evidence="2">Phosphohydrolase</fullName>
    </submittedName>
</protein>
<dbReference type="NCBIfam" id="TIGR04025">
    <property type="entry name" value="PPOX_FMN_DR2398"/>
    <property type="match status" value="1"/>
</dbReference>
<evidence type="ECO:0000313" key="3">
    <source>
        <dbReference type="Proteomes" id="UP000608154"/>
    </source>
</evidence>
<evidence type="ECO:0000259" key="1">
    <source>
        <dbReference type="Pfam" id="PF01243"/>
    </source>
</evidence>
<keyword evidence="3" id="KW-1185">Reference proteome</keyword>
<sequence length="208" mass="23282">MDEQYQIRDVAELEAATGTPNPFVRSKIVTRLDELMIEFIRKSPLVFVATTDADGGVDVSPKGDPAGFVRVDDCGNLRIPERPGNQLTIGFRNILCNGRIGLIFVAPNQRETLRVKGCATLHKDPDVLREMAMNGKPALLYTHVRVEECFIHCGKALVRSHLWQPENWETTHRSIGGLQLASVVGARSDEEIDASAKRLETQYRDHLY</sequence>
<dbReference type="Proteomes" id="UP000608154">
    <property type="component" value="Unassembled WGS sequence"/>
</dbReference>
<proteinExistence type="predicted"/>
<gene>
    <name evidence="2" type="ORF">GCM10011494_25390</name>
</gene>
<dbReference type="PANTHER" id="PTHR42815">
    <property type="entry name" value="FAD-BINDING, PUTATIVE (AFU_ORTHOLOGUE AFUA_6G07600)-RELATED"/>
    <property type="match status" value="1"/>
</dbReference>